<keyword evidence="3" id="KW-1185">Reference proteome</keyword>
<proteinExistence type="predicted"/>
<feature type="compositionally biased region" description="Basic residues" evidence="1">
    <location>
        <begin position="256"/>
        <end position="267"/>
    </location>
</feature>
<gene>
    <name evidence="2" type="ORF">BU14_0262s0008</name>
</gene>
<reference evidence="2 3" key="1">
    <citation type="submission" date="2017-03" db="EMBL/GenBank/DDBJ databases">
        <title>WGS assembly of Porphyra umbilicalis.</title>
        <authorList>
            <person name="Brawley S.H."/>
            <person name="Blouin N.A."/>
            <person name="Ficko-Blean E."/>
            <person name="Wheeler G.L."/>
            <person name="Lohr M."/>
            <person name="Goodson H.V."/>
            <person name="Jenkins J.W."/>
            <person name="Blaby-Haas C.E."/>
            <person name="Helliwell K.E."/>
            <person name="Chan C."/>
            <person name="Marriage T."/>
            <person name="Bhattacharya D."/>
            <person name="Klein A.S."/>
            <person name="Badis Y."/>
            <person name="Brodie J."/>
            <person name="Cao Y."/>
            <person name="Collen J."/>
            <person name="Dittami S.M."/>
            <person name="Gachon C.M."/>
            <person name="Green B.R."/>
            <person name="Karpowicz S."/>
            <person name="Kim J.W."/>
            <person name="Kudahl U."/>
            <person name="Lin S."/>
            <person name="Michel G."/>
            <person name="Mittag M."/>
            <person name="Olson B.J."/>
            <person name="Pangilinan J."/>
            <person name="Peng Y."/>
            <person name="Qiu H."/>
            <person name="Shu S."/>
            <person name="Singer J.T."/>
            <person name="Smith A.G."/>
            <person name="Sprecher B.N."/>
            <person name="Wagner V."/>
            <person name="Wang W."/>
            <person name="Wang Z.-Y."/>
            <person name="Yan J."/>
            <person name="Yarish C."/>
            <person name="Zoeuner-Riek S."/>
            <person name="Zhuang Y."/>
            <person name="Zou Y."/>
            <person name="Lindquist E.A."/>
            <person name="Grimwood J."/>
            <person name="Barry K."/>
            <person name="Rokhsar D.S."/>
            <person name="Schmutz J."/>
            <person name="Stiller J.W."/>
            <person name="Grossman A.R."/>
            <person name="Prochnik S.E."/>
        </authorList>
    </citation>
    <scope>NUCLEOTIDE SEQUENCE [LARGE SCALE GENOMIC DNA]</scope>
    <source>
        <strain evidence="2">4086291</strain>
    </source>
</reference>
<evidence type="ECO:0000313" key="3">
    <source>
        <dbReference type="Proteomes" id="UP000218209"/>
    </source>
</evidence>
<feature type="region of interest" description="Disordered" evidence="1">
    <location>
        <begin position="196"/>
        <end position="304"/>
    </location>
</feature>
<organism evidence="2 3">
    <name type="scientific">Porphyra umbilicalis</name>
    <name type="common">Purple laver</name>
    <name type="synonym">Red alga</name>
    <dbReference type="NCBI Taxonomy" id="2786"/>
    <lineage>
        <taxon>Eukaryota</taxon>
        <taxon>Rhodophyta</taxon>
        <taxon>Bangiophyceae</taxon>
        <taxon>Bangiales</taxon>
        <taxon>Bangiaceae</taxon>
        <taxon>Porphyra</taxon>
    </lineage>
</organism>
<evidence type="ECO:0000256" key="1">
    <source>
        <dbReference type="SAM" id="MobiDB-lite"/>
    </source>
</evidence>
<feature type="region of interest" description="Disordered" evidence="1">
    <location>
        <begin position="82"/>
        <end position="104"/>
    </location>
</feature>
<feature type="compositionally biased region" description="Low complexity" evidence="1">
    <location>
        <begin position="268"/>
        <end position="280"/>
    </location>
</feature>
<dbReference type="AlphaFoldDB" id="A0A1X6P1Z0"/>
<evidence type="ECO:0000313" key="2">
    <source>
        <dbReference type="EMBL" id="OSX74891.1"/>
    </source>
</evidence>
<dbReference type="EMBL" id="KV918925">
    <property type="protein sequence ID" value="OSX74891.1"/>
    <property type="molecule type" value="Genomic_DNA"/>
</dbReference>
<feature type="compositionally biased region" description="Pro residues" evidence="1">
    <location>
        <begin position="246"/>
        <end position="255"/>
    </location>
</feature>
<name>A0A1X6P1Z0_PORUM</name>
<feature type="compositionally biased region" description="Acidic residues" evidence="1">
    <location>
        <begin position="33"/>
        <end position="42"/>
    </location>
</feature>
<feature type="region of interest" description="Disordered" evidence="1">
    <location>
        <begin position="1"/>
        <end position="58"/>
    </location>
</feature>
<dbReference type="Proteomes" id="UP000218209">
    <property type="component" value="Unassembled WGS sequence"/>
</dbReference>
<accession>A0A1X6P1Z0</accession>
<protein>
    <submittedName>
        <fullName evidence="2">Uncharacterized protein</fullName>
    </submittedName>
</protein>
<sequence length="391" mass="40732">MRAALAKEVAPRQTVSPGPRMGDFGQDAGGMVDPDDDYEDEWGPPPAADNENDADAGAVAGLASDARSMPQELEEMFKACRERGEATANDEASGVNGASQPPRLRESDLVSICEAIVARSVGTERVAAAVGGASSTAGSGRGPRQTSVLLKDVGVTPTPRRPSYAATATATAAAAAARRRRPRCRCRGAAAAAVEFGAPPPPAAVTATPARARDPPRPRRPMRARPSVAAGDESRCGRPAQRPAAAAPPPPPPPPRHGRRGRRRRSGASRFAGARAGAPSPTAPRRDVNSNRPPAPDRPPRTARAAFPADAVAAGVAAARVMRWGTRVPRGGHCLRRALACGGGWDFRGCTSRAGCYCPPSFHTVFAWFGTLRVAGGWWRAVHGCCVEAFC</sequence>